<evidence type="ECO:0000256" key="1">
    <source>
        <dbReference type="SAM" id="Phobius"/>
    </source>
</evidence>
<protein>
    <recommendedName>
        <fullName evidence="4">DUF3592 domain-containing protein</fullName>
    </recommendedName>
</protein>
<evidence type="ECO:0008006" key="4">
    <source>
        <dbReference type="Google" id="ProtNLM"/>
    </source>
</evidence>
<reference evidence="2 3" key="1">
    <citation type="submission" date="2020-08" db="EMBL/GenBank/DDBJ databases">
        <title>Genomic Encyclopedia of Type Strains, Phase IV (KMG-IV): sequencing the most valuable type-strain genomes for metagenomic binning, comparative biology and taxonomic classification.</title>
        <authorList>
            <person name="Goeker M."/>
        </authorList>
    </citation>
    <scope>NUCLEOTIDE SEQUENCE [LARGE SCALE GENOMIC DNA]</scope>
    <source>
        <strain evidence="2 3">DSM 105074</strain>
    </source>
</reference>
<comment type="caution">
    <text evidence="2">The sequence shown here is derived from an EMBL/GenBank/DDBJ whole genome shotgun (WGS) entry which is preliminary data.</text>
</comment>
<keyword evidence="1" id="KW-1133">Transmembrane helix</keyword>
<dbReference type="Proteomes" id="UP000557307">
    <property type="component" value="Unassembled WGS sequence"/>
</dbReference>
<accession>A0A840TV90</accession>
<gene>
    <name evidence="2" type="ORF">HNQ92_003331</name>
</gene>
<name>A0A840TV90_9BACT</name>
<organism evidence="2 3">
    <name type="scientific">Rhabdobacter roseus</name>
    <dbReference type="NCBI Taxonomy" id="1655419"/>
    <lineage>
        <taxon>Bacteria</taxon>
        <taxon>Pseudomonadati</taxon>
        <taxon>Bacteroidota</taxon>
        <taxon>Cytophagia</taxon>
        <taxon>Cytophagales</taxon>
        <taxon>Cytophagaceae</taxon>
        <taxon>Rhabdobacter</taxon>
    </lineage>
</organism>
<feature type="transmembrane region" description="Helical" evidence="1">
    <location>
        <begin position="132"/>
        <end position="152"/>
    </location>
</feature>
<dbReference type="RefSeq" id="WP_184175111.1">
    <property type="nucleotide sequence ID" value="NZ_JACHGF010000004.1"/>
</dbReference>
<keyword evidence="1" id="KW-0812">Transmembrane</keyword>
<dbReference type="EMBL" id="JACHGF010000004">
    <property type="protein sequence ID" value="MBB5285183.1"/>
    <property type="molecule type" value="Genomic_DNA"/>
</dbReference>
<proteinExistence type="predicted"/>
<dbReference type="AlphaFoldDB" id="A0A840TV90"/>
<evidence type="ECO:0000313" key="3">
    <source>
        <dbReference type="Proteomes" id="UP000557307"/>
    </source>
</evidence>
<keyword evidence="1" id="KW-0472">Membrane</keyword>
<keyword evidence="3" id="KW-1185">Reference proteome</keyword>
<evidence type="ECO:0000313" key="2">
    <source>
        <dbReference type="EMBL" id="MBB5285183.1"/>
    </source>
</evidence>
<sequence>MKSYIYIIISFFFVLGGFSLIKDHFSDAERQRWQESIASYEKLVANPVKTEAFLDNVYKERTIKVMGLPMKSYKMKYFFLVDGRTYEGTYTSNTSPEKTFITINYLAENPSTNAINPERVLQGLKDDESSNFNLYLGIGALLLGIFGMLGSVQEIRDEKKAKEEETLRLIDERNSQLFGS</sequence>
<feature type="transmembrane region" description="Helical" evidence="1">
    <location>
        <begin position="5"/>
        <end position="21"/>
    </location>
</feature>